<evidence type="ECO:0000313" key="3">
    <source>
        <dbReference type="EnsemblPlants" id="HORVU.MOREX.r3.2HG0139240.1.CDS1"/>
    </source>
</evidence>
<protein>
    <submittedName>
        <fullName evidence="3">Uncharacterized protein</fullName>
    </submittedName>
</protein>
<sequence>MRAGGAEEESALRARNQTGATALHEAVRHRRAGVVDLLMTEAPHLSSVDGDDGVSPLYLAAATHSVQTVHALLRPSENGTPSPASFSGPEGRTALHIAATVSEGTNINLFWTWTGGWKFVIGIGWPECHLGGLDTRARLSAQASIFPGIARLPVPLLPVPRVLRSSPPPPTPLPLHSPGRSHGPRPSASPPNRGP</sequence>
<dbReference type="InterPro" id="IPR002110">
    <property type="entry name" value="Ankyrin_rpt"/>
</dbReference>
<evidence type="ECO:0000313" key="4">
    <source>
        <dbReference type="Proteomes" id="UP000011116"/>
    </source>
</evidence>
<dbReference type="Pfam" id="PF00023">
    <property type="entry name" value="Ank"/>
    <property type="match status" value="1"/>
</dbReference>
<dbReference type="Proteomes" id="UP000011116">
    <property type="component" value="Chromosome 2H"/>
</dbReference>
<reference evidence="4" key="1">
    <citation type="journal article" date="2012" name="Nature">
        <title>A physical, genetic and functional sequence assembly of the barley genome.</title>
        <authorList>
            <consortium name="The International Barley Genome Sequencing Consortium"/>
            <person name="Mayer K.F."/>
            <person name="Waugh R."/>
            <person name="Brown J.W."/>
            <person name="Schulman A."/>
            <person name="Langridge P."/>
            <person name="Platzer M."/>
            <person name="Fincher G.B."/>
            <person name="Muehlbauer G.J."/>
            <person name="Sato K."/>
            <person name="Close T.J."/>
            <person name="Wise R.P."/>
            <person name="Stein N."/>
        </authorList>
    </citation>
    <scope>NUCLEOTIDE SEQUENCE [LARGE SCALE GENOMIC DNA]</scope>
    <source>
        <strain evidence="4">cv. Morex</strain>
    </source>
</reference>
<dbReference type="SMR" id="A0A8I6X730"/>
<dbReference type="AlphaFoldDB" id="A0A8I6X730"/>
<evidence type="ECO:0000256" key="2">
    <source>
        <dbReference type="SAM" id="MobiDB-lite"/>
    </source>
</evidence>
<organism evidence="3 4">
    <name type="scientific">Hordeum vulgare subsp. vulgare</name>
    <name type="common">Domesticated barley</name>
    <dbReference type="NCBI Taxonomy" id="112509"/>
    <lineage>
        <taxon>Eukaryota</taxon>
        <taxon>Viridiplantae</taxon>
        <taxon>Streptophyta</taxon>
        <taxon>Embryophyta</taxon>
        <taxon>Tracheophyta</taxon>
        <taxon>Spermatophyta</taxon>
        <taxon>Magnoliopsida</taxon>
        <taxon>Liliopsida</taxon>
        <taxon>Poales</taxon>
        <taxon>Poaceae</taxon>
        <taxon>BOP clade</taxon>
        <taxon>Pooideae</taxon>
        <taxon>Triticodae</taxon>
        <taxon>Triticeae</taxon>
        <taxon>Hordeinae</taxon>
        <taxon>Hordeum</taxon>
    </lineage>
</organism>
<dbReference type="PANTHER" id="PTHR24121:SF21">
    <property type="entry name" value="ANKYRIN REPEAT FAMILY PROTEIN"/>
    <property type="match status" value="1"/>
</dbReference>
<dbReference type="Gramene" id="HORVU.MOREX.r2.2HG0114690.1">
    <property type="protein sequence ID" value="HORVU.MOREX.r2.2HG0114690.1.CDS.1"/>
    <property type="gene ID" value="HORVU.MOREX.r2.2HG0114690"/>
</dbReference>
<keyword evidence="4" id="KW-1185">Reference proteome</keyword>
<reference evidence="3" key="2">
    <citation type="submission" date="2020-10" db="EMBL/GenBank/DDBJ databases">
        <authorList>
            <person name="Scholz U."/>
            <person name="Mascher M."/>
            <person name="Fiebig A."/>
        </authorList>
    </citation>
    <scope>NUCLEOTIDE SEQUENCE [LARGE SCALE GENOMIC DNA]</scope>
    <source>
        <strain evidence="3">cv. Morex</strain>
    </source>
</reference>
<accession>A0A8I6X730</accession>
<dbReference type="PROSITE" id="PS50088">
    <property type="entry name" value="ANK_REPEAT"/>
    <property type="match status" value="1"/>
</dbReference>
<feature type="repeat" description="ANK" evidence="1">
    <location>
        <begin position="18"/>
        <end position="50"/>
    </location>
</feature>
<dbReference type="Gramene" id="HORVU.MOREX.r3.2HG0139240.1">
    <property type="protein sequence ID" value="HORVU.MOREX.r3.2HG0139240.1.CDS1"/>
    <property type="gene ID" value="HORVU.MOREX.r3.2HG0139240"/>
</dbReference>
<dbReference type="PANTHER" id="PTHR24121">
    <property type="entry name" value="NO MECHANORECEPTOR POTENTIAL C, ISOFORM D-RELATED"/>
    <property type="match status" value="1"/>
</dbReference>
<feature type="region of interest" description="Disordered" evidence="2">
    <location>
        <begin position="163"/>
        <end position="195"/>
    </location>
</feature>
<dbReference type="SUPFAM" id="SSF48403">
    <property type="entry name" value="Ankyrin repeat"/>
    <property type="match status" value="1"/>
</dbReference>
<proteinExistence type="predicted"/>
<dbReference type="InterPro" id="IPR036770">
    <property type="entry name" value="Ankyrin_rpt-contain_sf"/>
</dbReference>
<keyword evidence="1" id="KW-0040">ANK repeat</keyword>
<evidence type="ECO:0000256" key="1">
    <source>
        <dbReference type="PROSITE-ProRule" id="PRU00023"/>
    </source>
</evidence>
<feature type="compositionally biased region" description="Pro residues" evidence="2">
    <location>
        <begin position="166"/>
        <end position="175"/>
    </location>
</feature>
<name>A0A8I6X730_HORVV</name>
<reference evidence="3" key="3">
    <citation type="submission" date="2022-01" db="UniProtKB">
        <authorList>
            <consortium name="EnsemblPlants"/>
        </authorList>
    </citation>
    <scope>IDENTIFICATION</scope>
    <source>
        <strain evidence="3">subsp. vulgare</strain>
    </source>
</reference>
<dbReference type="EnsemblPlants" id="HORVU.MOREX.r3.2HG0139240.1">
    <property type="protein sequence ID" value="HORVU.MOREX.r3.2HG0139240.1.CDS1"/>
    <property type="gene ID" value="HORVU.MOREX.r3.2HG0139240"/>
</dbReference>
<dbReference type="Gene3D" id="1.25.40.20">
    <property type="entry name" value="Ankyrin repeat-containing domain"/>
    <property type="match status" value="1"/>
</dbReference>